<dbReference type="GO" id="GO:0005759">
    <property type="term" value="C:mitochondrial matrix"/>
    <property type="evidence" value="ECO:0007669"/>
    <property type="project" value="TreeGrafter"/>
</dbReference>
<gene>
    <name evidence="9" type="ORF">DBR06_SOUSAS1610127</name>
</gene>
<dbReference type="EMBL" id="QWLN02000017">
    <property type="protein sequence ID" value="TEA42629.1"/>
    <property type="molecule type" value="Genomic_DNA"/>
</dbReference>
<evidence type="ECO:0000256" key="5">
    <source>
        <dbReference type="ARBA" id="ARBA00065046"/>
    </source>
</evidence>
<evidence type="ECO:0000256" key="2">
    <source>
        <dbReference type="ARBA" id="ARBA00005578"/>
    </source>
</evidence>
<dbReference type="InterPro" id="IPR036065">
    <property type="entry name" value="BolA-like_sf"/>
</dbReference>
<proteinExistence type="inferred from homology"/>
<comment type="subunit">
    <text evidence="5">Interacts with NFU1.</text>
</comment>
<sequence length="155" mass="17740">MEGPIHMQRELEEDVSSPLHGPAVNPVEKGSRPQMKHIGEIRFCHHFWMPVEGACILAEPVAFPAPRQAVLATAEVEEDQGEIKETQILKEKFPRATAIKVTDISGDCRTMYEIQVKSEEFKKRTVQQHQMVNQTLKEKIKCMHGLWIFTSVPRH</sequence>
<dbReference type="PANTHER" id="PTHR46188:SF1">
    <property type="entry name" value="BOLA-LIKE PROTEIN 3"/>
    <property type="match status" value="1"/>
</dbReference>
<comment type="subcellular location">
    <subcellularLocation>
        <location evidence="1">Mitochondrion</location>
    </subcellularLocation>
</comment>
<organism evidence="9 10">
    <name type="scientific">Sousa chinensis</name>
    <name type="common">Indo-pacific humpbacked dolphin</name>
    <name type="synonym">Steno chinensis</name>
    <dbReference type="NCBI Taxonomy" id="103600"/>
    <lineage>
        <taxon>Eukaryota</taxon>
        <taxon>Metazoa</taxon>
        <taxon>Chordata</taxon>
        <taxon>Craniata</taxon>
        <taxon>Vertebrata</taxon>
        <taxon>Euteleostomi</taxon>
        <taxon>Mammalia</taxon>
        <taxon>Eutheria</taxon>
        <taxon>Laurasiatheria</taxon>
        <taxon>Artiodactyla</taxon>
        <taxon>Whippomorpha</taxon>
        <taxon>Cetacea</taxon>
        <taxon>Odontoceti</taxon>
        <taxon>Delphinidae</taxon>
        <taxon>Sousa</taxon>
    </lineage>
</organism>
<dbReference type="FunFam" id="3.30.300.90:FF:000003">
    <property type="entry name" value="BolA family member 3"/>
    <property type="match status" value="1"/>
</dbReference>
<evidence type="ECO:0000313" key="9">
    <source>
        <dbReference type="EMBL" id="TEA42629.1"/>
    </source>
</evidence>
<comment type="caution">
    <text evidence="9">The sequence shown here is derived from an EMBL/GenBank/DDBJ whole genome shotgun (WGS) entry which is preliminary data.</text>
</comment>
<dbReference type="InterPro" id="IPR002634">
    <property type="entry name" value="BolA"/>
</dbReference>
<name>A0A484H457_SOUCH</name>
<evidence type="ECO:0000256" key="7">
    <source>
        <dbReference type="RuleBase" id="RU003860"/>
    </source>
</evidence>
<dbReference type="SUPFAM" id="SSF82657">
    <property type="entry name" value="BolA-like"/>
    <property type="match status" value="1"/>
</dbReference>
<reference evidence="9 10" key="1">
    <citation type="journal article" date="2018" name="Genomics">
        <title>Molecular footprints of inshore aquatic adaptation in Indo-Pacific humpback dolphin (Sousa chinensis).</title>
        <authorList>
            <person name="Ming Y."/>
            <person name="Jian J."/>
            <person name="Yu F."/>
            <person name="Yu X."/>
            <person name="Wang J."/>
            <person name="Liu W."/>
        </authorList>
    </citation>
    <scope>NUCLEOTIDE SEQUENCE [LARGE SCALE GENOMIC DNA]</scope>
    <source>
        <strain evidence="9">MY-2018</strain>
        <tissue evidence="9">Skin</tissue>
    </source>
</reference>
<dbReference type="InterPro" id="IPR052275">
    <property type="entry name" value="Mt_Fe-S_assembly_factor"/>
</dbReference>
<keyword evidence="10" id="KW-1185">Reference proteome</keyword>
<feature type="region of interest" description="Disordered" evidence="8">
    <location>
        <begin position="1"/>
        <end position="32"/>
    </location>
</feature>
<accession>A0A484H457</accession>
<comment type="function">
    <text evidence="4">Acts as a mitochondrial iron-sulfur (Fe-S) cluster assembly factor that facilitates (Fe-S) cluster insertion into a subset of mitochondrial proteins. Probably acts together with NFU1.</text>
</comment>
<evidence type="ECO:0000313" key="10">
    <source>
        <dbReference type="Proteomes" id="UP000295264"/>
    </source>
</evidence>
<comment type="similarity">
    <text evidence="2 7">Belongs to the BolA/IbaG family.</text>
</comment>
<evidence type="ECO:0000256" key="6">
    <source>
        <dbReference type="ARBA" id="ARBA00068232"/>
    </source>
</evidence>
<dbReference type="AlphaFoldDB" id="A0A484H457"/>
<dbReference type="Pfam" id="PF01722">
    <property type="entry name" value="BolA"/>
    <property type="match status" value="1"/>
</dbReference>
<dbReference type="PANTHER" id="PTHR46188">
    <property type="entry name" value="BOLA-LIKE PROTEIN 3"/>
    <property type="match status" value="1"/>
</dbReference>
<dbReference type="Gene3D" id="3.30.300.90">
    <property type="entry name" value="BolA-like"/>
    <property type="match status" value="1"/>
</dbReference>
<keyword evidence="3" id="KW-0496">Mitochondrion</keyword>
<evidence type="ECO:0000256" key="4">
    <source>
        <dbReference type="ARBA" id="ARBA00058025"/>
    </source>
</evidence>
<dbReference type="Proteomes" id="UP000295264">
    <property type="component" value="Unassembled WGS sequence"/>
</dbReference>
<evidence type="ECO:0000256" key="3">
    <source>
        <dbReference type="ARBA" id="ARBA00023128"/>
    </source>
</evidence>
<evidence type="ECO:0000256" key="8">
    <source>
        <dbReference type="SAM" id="MobiDB-lite"/>
    </source>
</evidence>
<protein>
    <recommendedName>
        <fullName evidence="6">BolA-like protein 3</fullName>
    </recommendedName>
</protein>
<evidence type="ECO:0000256" key="1">
    <source>
        <dbReference type="ARBA" id="ARBA00004173"/>
    </source>
</evidence>